<dbReference type="PANTHER" id="PTHR10885:SF0">
    <property type="entry name" value="ISOPENTENYL-DIPHOSPHATE DELTA-ISOMERASE"/>
    <property type="match status" value="1"/>
</dbReference>
<keyword evidence="9 10" id="KW-0413">Isomerase</keyword>
<proteinExistence type="inferred from homology"/>
<evidence type="ECO:0000256" key="8">
    <source>
        <dbReference type="ARBA" id="ARBA00023229"/>
    </source>
</evidence>
<protein>
    <recommendedName>
        <fullName evidence="3 10">Isopentenyl-diphosphate Delta-isomerase</fullName>
        <shortName evidence="10">IPP isomerase</shortName>
        <ecNumber evidence="3 10">5.3.3.2</ecNumber>
    </recommendedName>
    <alternativeName>
        <fullName evidence="10">IPP:DMAPP isomerase</fullName>
    </alternativeName>
    <alternativeName>
        <fullName evidence="10">Isopentenyl pyrophosphate isomerase</fullName>
    </alternativeName>
</protein>
<dbReference type="CDD" id="cd02885">
    <property type="entry name" value="NUDIX_IPP_Isomerase"/>
    <property type="match status" value="1"/>
</dbReference>
<feature type="domain" description="Nudix hydrolase" evidence="11">
    <location>
        <begin position="47"/>
        <end position="181"/>
    </location>
</feature>
<sequence length="193" mass="20356">MTGKTTTNPAPVELVVLLAEDGTPIGEAPKATVHGRVDSTGDGAGTPLHLAFSCHVYSPAGELLLTRRALSKATWPGVWTNSFCGHPGPGERLEDAVRRRAREELGLRLDAVESLLPDFRYRAVDAGGTVENEVCPVFRAIAAADPDPAPGEVAEWAWTTPEKASAAIAAAPFAFSPWLVLQHAAGALKHPAH</sequence>
<comment type="subcellular location">
    <subcellularLocation>
        <location evidence="10">Cytoplasm</location>
    </subcellularLocation>
</comment>
<organism evidence="12 13">
    <name type="scientific">Arthrobacter ginkgonis</name>
    <dbReference type="NCBI Taxonomy" id="1630594"/>
    <lineage>
        <taxon>Bacteria</taxon>
        <taxon>Bacillati</taxon>
        <taxon>Actinomycetota</taxon>
        <taxon>Actinomycetes</taxon>
        <taxon>Micrococcales</taxon>
        <taxon>Micrococcaceae</taxon>
        <taxon>Arthrobacter</taxon>
    </lineage>
</organism>
<keyword evidence="6 10" id="KW-0460">Magnesium</keyword>
<evidence type="ECO:0000256" key="7">
    <source>
        <dbReference type="ARBA" id="ARBA00023211"/>
    </source>
</evidence>
<reference evidence="13" key="1">
    <citation type="journal article" date="2019" name="Int. J. Syst. Evol. Microbiol.">
        <title>The Global Catalogue of Microorganisms (GCM) 10K type strain sequencing project: providing services to taxonomists for standard genome sequencing and annotation.</title>
        <authorList>
            <consortium name="The Broad Institute Genomics Platform"/>
            <consortium name="The Broad Institute Genome Sequencing Center for Infectious Disease"/>
            <person name="Wu L."/>
            <person name="Ma J."/>
        </authorList>
    </citation>
    <scope>NUCLEOTIDE SEQUENCE [LARGE SCALE GENOMIC DNA]</scope>
    <source>
        <strain evidence="13">JCM 30742</strain>
    </source>
</reference>
<evidence type="ECO:0000256" key="1">
    <source>
        <dbReference type="ARBA" id="ARBA00004826"/>
    </source>
</evidence>
<evidence type="ECO:0000256" key="6">
    <source>
        <dbReference type="ARBA" id="ARBA00022842"/>
    </source>
</evidence>
<evidence type="ECO:0000256" key="3">
    <source>
        <dbReference type="ARBA" id="ARBA00012057"/>
    </source>
</evidence>
<dbReference type="Proteomes" id="UP001500752">
    <property type="component" value="Unassembled WGS sequence"/>
</dbReference>
<dbReference type="EC" id="5.3.3.2" evidence="3 10"/>
<comment type="cofactor">
    <cofactor evidence="10">
        <name>Mn(2+)</name>
        <dbReference type="ChEBI" id="CHEBI:29035"/>
    </cofactor>
    <text evidence="10">Binds 1 Mn(2+) ion per subunit.</text>
</comment>
<dbReference type="InterPro" id="IPR000086">
    <property type="entry name" value="NUDIX_hydrolase_dom"/>
</dbReference>
<evidence type="ECO:0000256" key="5">
    <source>
        <dbReference type="ARBA" id="ARBA00022723"/>
    </source>
</evidence>
<dbReference type="SUPFAM" id="SSF55811">
    <property type="entry name" value="Nudix"/>
    <property type="match status" value="1"/>
</dbReference>
<feature type="binding site" evidence="10">
    <location>
        <position position="49"/>
    </location>
    <ligand>
        <name>Mn(2+)</name>
        <dbReference type="ChEBI" id="CHEBI:29035"/>
    </ligand>
</feature>
<comment type="pathway">
    <text evidence="1 10">Isoprenoid biosynthesis; dimethylallyl diphosphate biosynthesis; dimethylallyl diphosphate from isopentenyl diphosphate: step 1/1.</text>
</comment>
<dbReference type="PROSITE" id="PS51462">
    <property type="entry name" value="NUDIX"/>
    <property type="match status" value="1"/>
</dbReference>
<accession>A0ABP7C170</accession>
<comment type="caution">
    <text evidence="12">The sequence shown here is derived from an EMBL/GenBank/DDBJ whole genome shotgun (WGS) entry which is preliminary data.</text>
</comment>
<keyword evidence="8 10" id="KW-0414">Isoprene biosynthesis</keyword>
<dbReference type="InterPro" id="IPR011876">
    <property type="entry name" value="IsopentenylPP_isomerase_typ1"/>
</dbReference>
<comment type="catalytic activity">
    <reaction evidence="10">
        <text>isopentenyl diphosphate = dimethylallyl diphosphate</text>
        <dbReference type="Rhea" id="RHEA:23284"/>
        <dbReference type="ChEBI" id="CHEBI:57623"/>
        <dbReference type="ChEBI" id="CHEBI:128769"/>
        <dbReference type="EC" id="5.3.3.2"/>
    </reaction>
</comment>
<feature type="binding site" evidence="10">
    <location>
        <position position="104"/>
    </location>
    <ligand>
        <name>Mg(2+)</name>
        <dbReference type="ChEBI" id="CHEBI:18420"/>
    </ligand>
</feature>
<dbReference type="PIRSF" id="PIRSF018427">
    <property type="entry name" value="Isopntndiph_ism"/>
    <property type="match status" value="1"/>
</dbReference>
<gene>
    <name evidence="10 12" type="primary">idi</name>
    <name evidence="12" type="ORF">GCM10023081_10220</name>
</gene>
<dbReference type="InterPro" id="IPR056375">
    <property type="entry name" value="Idi_bact"/>
</dbReference>
<keyword evidence="7 10" id="KW-0464">Manganese</keyword>
<dbReference type="NCBIfam" id="NF002995">
    <property type="entry name" value="PRK03759.1"/>
    <property type="match status" value="1"/>
</dbReference>
<evidence type="ECO:0000256" key="10">
    <source>
        <dbReference type="HAMAP-Rule" id="MF_00202"/>
    </source>
</evidence>
<comment type="function">
    <text evidence="10">Catalyzes the 1,3-allylic rearrangement of the homoallylic substrate isopentenyl (IPP) to its highly electrophilic allylic isomer, dimethylallyl diphosphate (DMAPP).</text>
</comment>
<feature type="active site" evidence="10">
    <location>
        <position position="84"/>
    </location>
</feature>
<evidence type="ECO:0000256" key="2">
    <source>
        <dbReference type="ARBA" id="ARBA00007579"/>
    </source>
</evidence>
<evidence type="ECO:0000256" key="9">
    <source>
        <dbReference type="ARBA" id="ARBA00023235"/>
    </source>
</evidence>
<keyword evidence="5 10" id="KW-0479">Metal-binding</keyword>
<dbReference type="HAMAP" id="MF_00202">
    <property type="entry name" value="Idi"/>
    <property type="match status" value="1"/>
</dbReference>
<feature type="active site" evidence="10">
    <location>
        <position position="133"/>
    </location>
</feature>
<evidence type="ECO:0000313" key="12">
    <source>
        <dbReference type="EMBL" id="GAA3673841.1"/>
    </source>
</evidence>
<dbReference type="Pfam" id="PF00293">
    <property type="entry name" value="NUDIX"/>
    <property type="match status" value="1"/>
</dbReference>
<keyword evidence="4 10" id="KW-0963">Cytoplasm</keyword>
<evidence type="ECO:0000259" key="11">
    <source>
        <dbReference type="PROSITE" id="PS51462"/>
    </source>
</evidence>
<dbReference type="RefSeq" id="WP_345148951.1">
    <property type="nucleotide sequence ID" value="NZ_BAABEO010000008.1"/>
</dbReference>
<comment type="similarity">
    <text evidence="2 10">Belongs to the IPP isomerase type 1 family.</text>
</comment>
<evidence type="ECO:0000313" key="13">
    <source>
        <dbReference type="Proteomes" id="UP001500752"/>
    </source>
</evidence>
<feature type="binding site" evidence="10">
    <location>
        <position position="86"/>
    </location>
    <ligand>
        <name>Mn(2+)</name>
        <dbReference type="ChEBI" id="CHEBI:29035"/>
    </ligand>
</feature>
<dbReference type="EMBL" id="BAABEO010000008">
    <property type="protein sequence ID" value="GAA3673841.1"/>
    <property type="molecule type" value="Genomic_DNA"/>
</dbReference>
<name>A0ABP7C170_9MICC</name>
<feature type="binding site" evidence="10">
    <location>
        <position position="133"/>
    </location>
    <ligand>
        <name>Mn(2+)</name>
        <dbReference type="ChEBI" id="CHEBI:29035"/>
    </ligand>
</feature>
<feature type="binding site" evidence="10">
    <location>
        <position position="131"/>
    </location>
    <ligand>
        <name>Mn(2+)</name>
        <dbReference type="ChEBI" id="CHEBI:29035"/>
    </ligand>
</feature>
<evidence type="ECO:0000256" key="4">
    <source>
        <dbReference type="ARBA" id="ARBA00022490"/>
    </source>
</evidence>
<dbReference type="PANTHER" id="PTHR10885">
    <property type="entry name" value="ISOPENTENYL-DIPHOSPHATE DELTA-ISOMERASE"/>
    <property type="match status" value="1"/>
</dbReference>
<comment type="cofactor">
    <cofactor evidence="10">
        <name>Mg(2+)</name>
        <dbReference type="ChEBI" id="CHEBI:18420"/>
    </cofactor>
    <text evidence="10">Binds 1 Mg(2+) ion per subunit. The magnesium ion binds only when substrate is bound.</text>
</comment>
<dbReference type="NCBIfam" id="TIGR02150">
    <property type="entry name" value="IPP_isom_1"/>
    <property type="match status" value="1"/>
</dbReference>
<feature type="binding site" evidence="10">
    <location>
        <position position="34"/>
    </location>
    <ligand>
        <name>Mn(2+)</name>
        <dbReference type="ChEBI" id="CHEBI:29035"/>
    </ligand>
</feature>
<keyword evidence="13" id="KW-1185">Reference proteome</keyword>
<dbReference type="Gene3D" id="3.90.79.10">
    <property type="entry name" value="Nucleoside Triphosphate Pyrophosphohydrolase"/>
    <property type="match status" value="1"/>
</dbReference>
<dbReference type="InterPro" id="IPR015797">
    <property type="entry name" value="NUDIX_hydrolase-like_dom_sf"/>
</dbReference>